<dbReference type="PANTHER" id="PTHR11750:SF26">
    <property type="entry name" value="PROTEIN N-TERMINAL AMIDASE"/>
    <property type="match status" value="1"/>
</dbReference>
<evidence type="ECO:0000259" key="2">
    <source>
        <dbReference type="PROSITE" id="PS50263"/>
    </source>
</evidence>
<dbReference type="GeneID" id="29988273"/>
<dbReference type="Proteomes" id="UP000054821">
    <property type="component" value="Unassembled WGS sequence"/>
</dbReference>
<feature type="domain" description="CN hydrolase" evidence="2">
    <location>
        <begin position="1"/>
        <end position="282"/>
    </location>
</feature>
<evidence type="ECO:0000313" key="4">
    <source>
        <dbReference type="Proteomes" id="UP000054821"/>
    </source>
</evidence>
<dbReference type="AlphaFoldDB" id="A0A2P5A0Y6"/>
<feature type="compositionally biased region" description="Basic and acidic residues" evidence="1">
    <location>
        <begin position="702"/>
        <end position="727"/>
    </location>
</feature>
<dbReference type="STRING" id="398673.A0A2P5A0Y6"/>
<dbReference type="SUPFAM" id="SSF56317">
    <property type="entry name" value="Carbon-nitrogen hydrolase"/>
    <property type="match status" value="1"/>
</dbReference>
<feature type="compositionally biased region" description="Polar residues" evidence="1">
    <location>
        <begin position="311"/>
        <end position="325"/>
    </location>
</feature>
<protein>
    <recommendedName>
        <fullName evidence="2">CN hydrolase domain-containing protein</fullName>
    </recommendedName>
</protein>
<feature type="region of interest" description="Disordered" evidence="1">
    <location>
        <begin position="296"/>
        <end position="392"/>
    </location>
</feature>
<gene>
    <name evidence="3" type="ORF">TGAM01_v200581</name>
</gene>
<evidence type="ECO:0000256" key="1">
    <source>
        <dbReference type="SAM" id="MobiDB-lite"/>
    </source>
</evidence>
<dbReference type="EMBL" id="JPDN02000002">
    <property type="protein sequence ID" value="PON30141.1"/>
    <property type="molecule type" value="Genomic_DNA"/>
</dbReference>
<feature type="region of interest" description="Disordered" evidence="1">
    <location>
        <begin position="581"/>
        <end position="621"/>
    </location>
</feature>
<feature type="compositionally biased region" description="Basic residues" evidence="1">
    <location>
        <begin position="592"/>
        <end position="608"/>
    </location>
</feature>
<dbReference type="PROSITE" id="PS50263">
    <property type="entry name" value="CN_HYDROLASE"/>
    <property type="match status" value="1"/>
</dbReference>
<dbReference type="InterPro" id="IPR036526">
    <property type="entry name" value="C-N_Hydrolase_sf"/>
</dbReference>
<feature type="compositionally biased region" description="Basic residues" evidence="1">
    <location>
        <begin position="648"/>
        <end position="658"/>
    </location>
</feature>
<dbReference type="GO" id="GO:0030163">
    <property type="term" value="P:protein catabolic process"/>
    <property type="evidence" value="ECO:0007669"/>
    <property type="project" value="TreeGrafter"/>
</dbReference>
<feature type="compositionally biased region" description="Basic and acidic residues" evidence="1">
    <location>
        <begin position="360"/>
        <end position="375"/>
    </location>
</feature>
<reference evidence="3 4" key="1">
    <citation type="journal article" date="2016" name="Genome Announc.">
        <title>Draft Whole-Genome Sequence of Trichoderma gamsii T6085, a Promising Biocontrol Agent of Fusarium Head Blight on Wheat.</title>
        <authorList>
            <person name="Baroncelli R."/>
            <person name="Zapparata A."/>
            <person name="Piaggeschi G."/>
            <person name="Sarrocco S."/>
            <person name="Vannacci G."/>
        </authorList>
    </citation>
    <scope>NUCLEOTIDE SEQUENCE [LARGE SCALE GENOMIC DNA]</scope>
    <source>
        <strain evidence="3 4">T6085</strain>
    </source>
</reference>
<dbReference type="GO" id="GO:0008418">
    <property type="term" value="F:protein-N-terminal asparagine amidohydrolase activity"/>
    <property type="evidence" value="ECO:0007669"/>
    <property type="project" value="InterPro"/>
</dbReference>
<feature type="region of interest" description="Disordered" evidence="1">
    <location>
        <begin position="633"/>
        <end position="737"/>
    </location>
</feature>
<keyword evidence="4" id="KW-1185">Reference proteome</keyword>
<accession>A0A2P5A0Y6</accession>
<dbReference type="CDD" id="cd07566">
    <property type="entry name" value="ScNTA1_like"/>
    <property type="match status" value="1"/>
</dbReference>
<organism evidence="3 4">
    <name type="scientific">Trichoderma gamsii</name>
    <dbReference type="NCBI Taxonomy" id="398673"/>
    <lineage>
        <taxon>Eukaryota</taxon>
        <taxon>Fungi</taxon>
        <taxon>Dikarya</taxon>
        <taxon>Ascomycota</taxon>
        <taxon>Pezizomycotina</taxon>
        <taxon>Sordariomycetes</taxon>
        <taxon>Hypocreomycetidae</taxon>
        <taxon>Hypocreales</taxon>
        <taxon>Hypocreaceae</taxon>
        <taxon>Trichoderma</taxon>
    </lineage>
</organism>
<evidence type="ECO:0000313" key="3">
    <source>
        <dbReference type="EMBL" id="PON30141.1"/>
    </source>
</evidence>
<feature type="region of interest" description="Disordered" evidence="1">
    <location>
        <begin position="493"/>
        <end position="548"/>
    </location>
</feature>
<dbReference type="GO" id="GO:0070773">
    <property type="term" value="F:protein-N-terminal glutamine amidohydrolase activity"/>
    <property type="evidence" value="ECO:0007669"/>
    <property type="project" value="InterPro"/>
</dbReference>
<feature type="compositionally biased region" description="Basic and acidic residues" evidence="1">
    <location>
        <begin position="524"/>
        <end position="534"/>
    </location>
</feature>
<dbReference type="InterPro" id="IPR003010">
    <property type="entry name" value="C-N_Hydrolase"/>
</dbReference>
<sequence>MRIACLQFAPHVADVENNLSKADEILSQVDADDLQVDLLVLPELAFTGYNFKSLAHISPYLEECSTGISSLWARNTALKHDCTVVVGYPEKVDPALNWPTDPQYYNSAITVNGDGETVANYRKVHLYYTDETWALEGSHGFLGQRIPGLGQTAMGICMDLNPYKFEAPWSKFEFGQHVLDSGARLVVVPMAWLTNDEQQEFLSTLQDPDTMSLLYWVSRFEPLIRARSNQEVIVVFANRCGTEGETTYVGTSAVIGIQSGEIHVYGIMGRGETGLLVVDTDSEPYAKLAYQPLQPVVRSDNNGSPELDAGSRNNTTQFHDSQEQVWGSPERPKDRVPDAAHQQEVGLHGWYGNDTNNANEQKHHQSSRHDEEHYYYRSHKQQADHAPQASSPKLNMESLQLDIPPDQYMLRRYLESESPVHVDAFNSSIHSAIRSPEPFRGSRKDRDDYVAFYPDNTEDDKRFSMRSDVSVYNNQSGRPRQASVSMVAPSGLSHVATHERSRTTEIANNSRWQGGHKSLLSQRRSSDWNSRRGSEYGQPISRQSSQYHLQERYSQGQIDEMARSYSSSAVLPLHLLESHTASQLTPEEVGRGRRRSSHKHLKDRRRGSRSTQMSQKEPIDLSQFTLIEEYPSASCPVHGSRPPSGTRRQNHSRARGRSGSRSQQVPESQPARKQSNRRVPSQNENQRGEYGLGLSYRPVHSTRPELEHLTRERKRDERESYEERAADHISGPKTPTAMRLVPDLELPDGLEKTFSLLKCVEKVPERIVRRRVSSFW</sequence>
<dbReference type="PANTHER" id="PTHR11750">
    <property type="entry name" value="PROTEIN N-TERMINAL AMIDASE"/>
    <property type="match status" value="1"/>
</dbReference>
<comment type="caution">
    <text evidence="3">The sequence shown here is derived from an EMBL/GenBank/DDBJ whole genome shotgun (WGS) entry which is preliminary data.</text>
</comment>
<dbReference type="RefSeq" id="XP_018658590.2">
    <property type="nucleotide sequence ID" value="XM_018808190.2"/>
</dbReference>
<name>A0A2P5A0Y6_9HYPO</name>
<feature type="compositionally biased region" description="Polar residues" evidence="1">
    <location>
        <begin position="663"/>
        <end position="685"/>
    </location>
</feature>
<dbReference type="Pfam" id="PF00795">
    <property type="entry name" value="CN_hydrolase"/>
    <property type="match status" value="1"/>
</dbReference>
<dbReference type="Gene3D" id="3.60.110.10">
    <property type="entry name" value="Carbon-nitrogen hydrolase"/>
    <property type="match status" value="1"/>
</dbReference>
<dbReference type="InterPro" id="IPR039703">
    <property type="entry name" value="Nta1"/>
</dbReference>
<proteinExistence type="predicted"/>